<evidence type="ECO:0000313" key="5">
    <source>
        <dbReference type="Proteomes" id="UP000268623"/>
    </source>
</evidence>
<sequence length="101" mass="11185">MTTKGVAGKRKPVSRKAKAGTPWTVADAKAHLSTVLEKARTEGPQTITRNGKETAVVVGIEEWERKTRRKGTLADFLFNSPLRGSEIDLERVPCEPRDIEL</sequence>
<proteinExistence type="inferred from homology"/>
<dbReference type="EMBL" id="QWDD01000001">
    <property type="protein sequence ID" value="RNJ49607.1"/>
    <property type="molecule type" value="Genomic_DNA"/>
</dbReference>
<evidence type="ECO:0000313" key="4">
    <source>
        <dbReference type="EMBL" id="RNJ49607.1"/>
    </source>
</evidence>
<dbReference type="NCBIfam" id="TIGR01552">
    <property type="entry name" value="phd_fam"/>
    <property type="match status" value="1"/>
</dbReference>
<protein>
    <recommendedName>
        <fullName evidence="2">Antitoxin</fullName>
    </recommendedName>
</protein>
<reference evidence="4 5" key="1">
    <citation type="submission" date="2018-08" db="EMBL/GenBank/DDBJ databases">
        <title>Genome sequence of Methylocystis hirsuta CSC1, a methanotroph able to accumulate PHAs.</title>
        <authorList>
            <person name="Bordel S."/>
            <person name="Rodriguez E."/>
            <person name="Gancedo J."/>
            <person name="Munoz R."/>
        </authorList>
    </citation>
    <scope>NUCLEOTIDE SEQUENCE [LARGE SCALE GENOMIC DNA]</scope>
    <source>
        <strain evidence="4 5">CSC1</strain>
    </source>
</reference>
<name>A0A3M9XMU4_9HYPH</name>
<comment type="similarity">
    <text evidence="1 2">Belongs to the phD/YefM antitoxin family.</text>
</comment>
<dbReference type="Proteomes" id="UP000268623">
    <property type="component" value="Unassembled WGS sequence"/>
</dbReference>
<gene>
    <name evidence="4" type="ORF">D1O30_08325</name>
</gene>
<evidence type="ECO:0000256" key="3">
    <source>
        <dbReference type="SAM" id="MobiDB-lite"/>
    </source>
</evidence>
<keyword evidence="5" id="KW-1185">Reference proteome</keyword>
<comment type="caution">
    <text evidence="4">The sequence shown here is derived from an EMBL/GenBank/DDBJ whole genome shotgun (WGS) entry which is preliminary data.</text>
</comment>
<evidence type="ECO:0000256" key="1">
    <source>
        <dbReference type="ARBA" id="ARBA00009981"/>
    </source>
</evidence>
<feature type="region of interest" description="Disordered" evidence="3">
    <location>
        <begin position="1"/>
        <end position="20"/>
    </location>
</feature>
<evidence type="ECO:0000256" key="2">
    <source>
        <dbReference type="RuleBase" id="RU362080"/>
    </source>
</evidence>
<organism evidence="4 5">
    <name type="scientific">Methylocystis hirsuta</name>
    <dbReference type="NCBI Taxonomy" id="369798"/>
    <lineage>
        <taxon>Bacteria</taxon>
        <taxon>Pseudomonadati</taxon>
        <taxon>Pseudomonadota</taxon>
        <taxon>Alphaproteobacteria</taxon>
        <taxon>Hyphomicrobiales</taxon>
        <taxon>Methylocystaceae</taxon>
        <taxon>Methylocystis</taxon>
    </lineage>
</organism>
<dbReference type="Pfam" id="PF02604">
    <property type="entry name" value="PhdYeFM_antitox"/>
    <property type="match status" value="1"/>
</dbReference>
<dbReference type="InterPro" id="IPR036165">
    <property type="entry name" value="YefM-like_sf"/>
</dbReference>
<dbReference type="AlphaFoldDB" id="A0A3M9XMU4"/>
<accession>A0A3M9XMU4</accession>
<dbReference type="InterPro" id="IPR006442">
    <property type="entry name" value="Antitoxin_Phd/YefM"/>
</dbReference>
<dbReference type="SUPFAM" id="SSF143120">
    <property type="entry name" value="YefM-like"/>
    <property type="match status" value="1"/>
</dbReference>
<dbReference type="OrthoDB" id="517402at2"/>
<dbReference type="Gene3D" id="3.40.1620.10">
    <property type="entry name" value="YefM-like domain"/>
    <property type="match status" value="1"/>
</dbReference>
<comment type="function">
    <text evidence="2">Antitoxin component of a type II toxin-antitoxin (TA) system.</text>
</comment>
<feature type="compositionally biased region" description="Basic residues" evidence="3">
    <location>
        <begin position="7"/>
        <end position="18"/>
    </location>
</feature>